<keyword evidence="2" id="KW-1185">Reference proteome</keyword>
<gene>
    <name evidence="1" type="ORF">F5148DRAFT_985380</name>
</gene>
<sequence length="234" mass="24269">MPSVPVSERSIDVCLCLSALPLFIETDVVAILAVTLAGEDAVTGILTKLILGAAPKTSCVYPPHSTPACVGRNPCGFQCEDGYSPSPPVAPTTCACPPPNVVCNDNWLGSGSCAETGPGWTACGVFGGGRRAWECVNTARDLESCGGCVLPLTPYSPIGTDCTTLPGVADVSCISGECVVHRCLHGYTHSRDGTSCVPKNVKIPPSHIPNVENDIGFVPAGAYGLEHVPLDRNY</sequence>
<dbReference type="Proteomes" id="UP001207468">
    <property type="component" value="Unassembled WGS sequence"/>
</dbReference>
<reference evidence="1" key="1">
    <citation type="submission" date="2021-03" db="EMBL/GenBank/DDBJ databases">
        <title>Evolutionary priming and transition to the ectomycorrhizal habit in an iconic lineage of mushroom-forming fungi: is preadaptation a requirement?</title>
        <authorList>
            <consortium name="DOE Joint Genome Institute"/>
            <person name="Looney B.P."/>
            <person name="Miyauchi S."/>
            <person name="Morin E."/>
            <person name="Drula E."/>
            <person name="Courty P.E."/>
            <person name="Chicoki N."/>
            <person name="Fauchery L."/>
            <person name="Kohler A."/>
            <person name="Kuo A."/>
            <person name="LaButti K."/>
            <person name="Pangilinan J."/>
            <person name="Lipzen A."/>
            <person name="Riley R."/>
            <person name="Andreopoulos W."/>
            <person name="He G."/>
            <person name="Johnson J."/>
            <person name="Barry K.W."/>
            <person name="Grigoriev I.V."/>
            <person name="Nagy L."/>
            <person name="Hibbett D."/>
            <person name="Henrissat B."/>
            <person name="Matheny P.B."/>
            <person name="Labbe J."/>
            <person name="Martin A.F."/>
        </authorList>
    </citation>
    <scope>NUCLEOTIDE SEQUENCE</scope>
    <source>
        <strain evidence="1">BPL698</strain>
    </source>
</reference>
<name>A0ACC0TZK4_9AGAM</name>
<evidence type="ECO:0000313" key="2">
    <source>
        <dbReference type="Proteomes" id="UP001207468"/>
    </source>
</evidence>
<comment type="caution">
    <text evidence="1">The sequence shown here is derived from an EMBL/GenBank/DDBJ whole genome shotgun (WGS) entry which is preliminary data.</text>
</comment>
<protein>
    <submittedName>
        <fullName evidence="1">Uncharacterized protein</fullName>
    </submittedName>
</protein>
<evidence type="ECO:0000313" key="1">
    <source>
        <dbReference type="EMBL" id="KAI9453933.1"/>
    </source>
</evidence>
<proteinExistence type="predicted"/>
<dbReference type="EMBL" id="JAGFNK010000288">
    <property type="protein sequence ID" value="KAI9453933.1"/>
    <property type="molecule type" value="Genomic_DNA"/>
</dbReference>
<organism evidence="1 2">
    <name type="scientific">Russula earlei</name>
    <dbReference type="NCBI Taxonomy" id="71964"/>
    <lineage>
        <taxon>Eukaryota</taxon>
        <taxon>Fungi</taxon>
        <taxon>Dikarya</taxon>
        <taxon>Basidiomycota</taxon>
        <taxon>Agaricomycotina</taxon>
        <taxon>Agaricomycetes</taxon>
        <taxon>Russulales</taxon>
        <taxon>Russulaceae</taxon>
        <taxon>Russula</taxon>
    </lineage>
</organism>
<accession>A0ACC0TZK4</accession>